<comment type="caution">
    <text evidence="1">The sequence shown here is derived from an EMBL/GenBank/DDBJ whole genome shotgun (WGS) entry which is preliminary data.</text>
</comment>
<accession>A0AAD1XSX4</accession>
<dbReference type="EMBL" id="CAMPGE010020011">
    <property type="protein sequence ID" value="CAI2378299.1"/>
    <property type="molecule type" value="Genomic_DNA"/>
</dbReference>
<organism evidence="1 2">
    <name type="scientific">Euplotes crassus</name>
    <dbReference type="NCBI Taxonomy" id="5936"/>
    <lineage>
        <taxon>Eukaryota</taxon>
        <taxon>Sar</taxon>
        <taxon>Alveolata</taxon>
        <taxon>Ciliophora</taxon>
        <taxon>Intramacronucleata</taxon>
        <taxon>Spirotrichea</taxon>
        <taxon>Hypotrichia</taxon>
        <taxon>Euplotida</taxon>
        <taxon>Euplotidae</taxon>
        <taxon>Moneuplotes</taxon>
    </lineage>
</organism>
<reference evidence="1" key="1">
    <citation type="submission" date="2023-07" db="EMBL/GenBank/DDBJ databases">
        <authorList>
            <consortium name="AG Swart"/>
            <person name="Singh M."/>
            <person name="Singh A."/>
            <person name="Seah K."/>
            <person name="Emmerich C."/>
        </authorList>
    </citation>
    <scope>NUCLEOTIDE SEQUENCE</scope>
    <source>
        <strain evidence="1">DP1</strain>
    </source>
</reference>
<protein>
    <submittedName>
        <fullName evidence="1">Uncharacterized protein</fullName>
    </submittedName>
</protein>
<evidence type="ECO:0000313" key="2">
    <source>
        <dbReference type="Proteomes" id="UP001295684"/>
    </source>
</evidence>
<evidence type="ECO:0000313" key="1">
    <source>
        <dbReference type="EMBL" id="CAI2378299.1"/>
    </source>
</evidence>
<dbReference type="Proteomes" id="UP001295684">
    <property type="component" value="Unassembled WGS sequence"/>
</dbReference>
<name>A0AAD1XSX4_EUPCR</name>
<keyword evidence="2" id="KW-1185">Reference proteome</keyword>
<gene>
    <name evidence="1" type="ORF">ECRASSUSDP1_LOCUS19694</name>
</gene>
<dbReference type="AlphaFoldDB" id="A0AAD1XSX4"/>
<sequence>MLSKTSKSTKKTLLEQKVYKQENKTLMRINNVLRKEGMINYFGKKHEGREIMECDVDEEDLRTKKLLKVPIPNMFYMDIWLFSPKKSRYTEVLRVIQSFQVEYIYNIIFHSLRRSRTVDFSPYLVPLIKILPKAVNKCSFSKLKFTEKQQILVFKNIKCKDSHICWMLSAKFHGKVWPKN</sequence>
<proteinExistence type="predicted"/>